<gene>
    <name evidence="12" type="ORF">CERZMDRAFT_113155</name>
</gene>
<feature type="domain" description="Acyl-CoA oxidase/dehydrogenase middle" evidence="10">
    <location>
        <begin position="171"/>
        <end position="272"/>
    </location>
</feature>
<evidence type="ECO:0000256" key="6">
    <source>
        <dbReference type="ARBA" id="ARBA00023002"/>
    </source>
</evidence>
<dbReference type="InterPro" id="IPR046373">
    <property type="entry name" value="Acyl-CoA_Oxase/DH_mid-dom_sf"/>
</dbReference>
<keyword evidence="6 7" id="KW-0560">Oxidoreductase</keyword>
<dbReference type="GO" id="GO:0050660">
    <property type="term" value="F:flavin adenine dinucleotide binding"/>
    <property type="evidence" value="ECO:0007669"/>
    <property type="project" value="InterPro"/>
</dbReference>
<evidence type="ECO:0000313" key="13">
    <source>
        <dbReference type="Proteomes" id="UP000799539"/>
    </source>
</evidence>
<dbReference type="GO" id="GO:0003995">
    <property type="term" value="F:acyl-CoA dehydrogenase activity"/>
    <property type="evidence" value="ECO:0007669"/>
    <property type="project" value="TreeGrafter"/>
</dbReference>
<dbReference type="EMBL" id="ML992680">
    <property type="protein sequence ID" value="KAF2210604.1"/>
    <property type="molecule type" value="Genomic_DNA"/>
</dbReference>
<organism evidence="12 13">
    <name type="scientific">Cercospora zeae-maydis SCOH1-5</name>
    <dbReference type="NCBI Taxonomy" id="717836"/>
    <lineage>
        <taxon>Eukaryota</taxon>
        <taxon>Fungi</taxon>
        <taxon>Dikarya</taxon>
        <taxon>Ascomycota</taxon>
        <taxon>Pezizomycotina</taxon>
        <taxon>Dothideomycetes</taxon>
        <taxon>Dothideomycetidae</taxon>
        <taxon>Mycosphaerellales</taxon>
        <taxon>Mycosphaerellaceae</taxon>
        <taxon>Cercospora</taxon>
    </lineage>
</organism>
<evidence type="ECO:0000259" key="10">
    <source>
        <dbReference type="Pfam" id="PF02770"/>
    </source>
</evidence>
<dbReference type="Proteomes" id="UP000799539">
    <property type="component" value="Unassembled WGS sequence"/>
</dbReference>
<evidence type="ECO:0000256" key="7">
    <source>
        <dbReference type="RuleBase" id="RU362125"/>
    </source>
</evidence>
<feature type="region of interest" description="Disordered" evidence="8">
    <location>
        <begin position="1"/>
        <end position="25"/>
    </location>
</feature>
<dbReference type="InterPro" id="IPR013786">
    <property type="entry name" value="AcylCoA_DH/ox_N"/>
</dbReference>
<dbReference type="Gene3D" id="1.20.140.10">
    <property type="entry name" value="Butyryl-CoA Dehydrogenase, subunit A, domain 3"/>
    <property type="match status" value="1"/>
</dbReference>
<keyword evidence="5 7" id="KW-0274">FAD</keyword>
<evidence type="ECO:0000256" key="4">
    <source>
        <dbReference type="ARBA" id="ARBA00022630"/>
    </source>
</evidence>
<dbReference type="SUPFAM" id="SSF47203">
    <property type="entry name" value="Acyl-CoA dehydrogenase C-terminal domain-like"/>
    <property type="match status" value="1"/>
</dbReference>
<dbReference type="InterPro" id="IPR037069">
    <property type="entry name" value="AcylCoA_DH/ox_N_sf"/>
</dbReference>
<proteinExistence type="inferred from homology"/>
<evidence type="ECO:0000256" key="2">
    <source>
        <dbReference type="ARBA" id="ARBA00009347"/>
    </source>
</evidence>
<dbReference type="Pfam" id="PF02770">
    <property type="entry name" value="Acyl-CoA_dh_M"/>
    <property type="match status" value="1"/>
</dbReference>
<evidence type="ECO:0000313" key="12">
    <source>
        <dbReference type="EMBL" id="KAF2210604.1"/>
    </source>
</evidence>
<name>A0A6A6FB09_9PEZI</name>
<evidence type="ECO:0000256" key="8">
    <source>
        <dbReference type="SAM" id="MobiDB-lite"/>
    </source>
</evidence>
<accession>A0A6A6FB09</accession>
<dbReference type="InterPro" id="IPR009100">
    <property type="entry name" value="AcylCoA_DH/oxidase_NM_dom_sf"/>
</dbReference>
<evidence type="ECO:0000256" key="1">
    <source>
        <dbReference type="ARBA" id="ARBA00001974"/>
    </source>
</evidence>
<dbReference type="GO" id="GO:0033539">
    <property type="term" value="P:fatty acid beta-oxidation using acyl-CoA dehydrogenase"/>
    <property type="evidence" value="ECO:0007669"/>
    <property type="project" value="TreeGrafter"/>
</dbReference>
<keyword evidence="4 7" id="KW-0285">Flavoprotein</keyword>
<dbReference type="Pfam" id="PF02771">
    <property type="entry name" value="Acyl-CoA_dh_N"/>
    <property type="match status" value="1"/>
</dbReference>
<comment type="subunit">
    <text evidence="3">Homodimer.</text>
</comment>
<dbReference type="SUPFAM" id="SSF56645">
    <property type="entry name" value="Acyl-CoA dehydrogenase NM domain-like"/>
    <property type="match status" value="1"/>
</dbReference>
<dbReference type="PANTHER" id="PTHR48083:SF13">
    <property type="entry name" value="ACYL-COA DEHYDROGENASE FAMILY MEMBER 11"/>
    <property type="match status" value="1"/>
</dbReference>
<dbReference type="Gene3D" id="1.10.540.10">
    <property type="entry name" value="Acyl-CoA dehydrogenase/oxidase, N-terminal domain"/>
    <property type="match status" value="1"/>
</dbReference>
<dbReference type="Pfam" id="PF00441">
    <property type="entry name" value="Acyl-CoA_dh_1"/>
    <property type="match status" value="1"/>
</dbReference>
<evidence type="ECO:0008006" key="14">
    <source>
        <dbReference type="Google" id="ProtNLM"/>
    </source>
</evidence>
<dbReference type="PANTHER" id="PTHR48083">
    <property type="entry name" value="MEDIUM-CHAIN SPECIFIC ACYL-COA DEHYDROGENASE, MITOCHONDRIAL-RELATED"/>
    <property type="match status" value="1"/>
</dbReference>
<keyword evidence="13" id="KW-1185">Reference proteome</keyword>
<feature type="domain" description="Acyl-CoA dehydrogenase/oxidase N-terminal" evidence="11">
    <location>
        <begin position="62"/>
        <end position="166"/>
    </location>
</feature>
<dbReference type="OrthoDB" id="434771at2759"/>
<comment type="similarity">
    <text evidence="2 7">Belongs to the acyl-CoA dehydrogenase family.</text>
</comment>
<dbReference type="InterPro" id="IPR009075">
    <property type="entry name" value="AcylCo_DH/oxidase_C"/>
</dbReference>
<feature type="domain" description="Acyl-CoA dehydrogenase/oxidase C-terminal" evidence="9">
    <location>
        <begin position="284"/>
        <end position="435"/>
    </location>
</feature>
<reference evidence="12" key="1">
    <citation type="journal article" date="2020" name="Stud. Mycol.">
        <title>101 Dothideomycetes genomes: a test case for predicting lifestyles and emergence of pathogens.</title>
        <authorList>
            <person name="Haridas S."/>
            <person name="Albert R."/>
            <person name="Binder M."/>
            <person name="Bloem J."/>
            <person name="Labutti K."/>
            <person name="Salamov A."/>
            <person name="Andreopoulos B."/>
            <person name="Baker S."/>
            <person name="Barry K."/>
            <person name="Bills G."/>
            <person name="Bluhm B."/>
            <person name="Cannon C."/>
            <person name="Castanera R."/>
            <person name="Culley D."/>
            <person name="Daum C."/>
            <person name="Ezra D."/>
            <person name="Gonzalez J."/>
            <person name="Henrissat B."/>
            <person name="Kuo A."/>
            <person name="Liang C."/>
            <person name="Lipzen A."/>
            <person name="Lutzoni F."/>
            <person name="Magnuson J."/>
            <person name="Mondo S."/>
            <person name="Nolan M."/>
            <person name="Ohm R."/>
            <person name="Pangilinan J."/>
            <person name="Park H.-J."/>
            <person name="Ramirez L."/>
            <person name="Alfaro M."/>
            <person name="Sun H."/>
            <person name="Tritt A."/>
            <person name="Yoshinaga Y."/>
            <person name="Zwiers L.-H."/>
            <person name="Turgeon B."/>
            <person name="Goodwin S."/>
            <person name="Spatafora J."/>
            <person name="Crous P."/>
            <person name="Grigoriev I."/>
        </authorList>
    </citation>
    <scope>NUCLEOTIDE SEQUENCE</scope>
    <source>
        <strain evidence="12">SCOH1-5</strain>
    </source>
</reference>
<protein>
    <recommendedName>
        <fullName evidence="14">Acyl-CoA dehydrogenase</fullName>
    </recommendedName>
</protein>
<comment type="cofactor">
    <cofactor evidence="1 7">
        <name>FAD</name>
        <dbReference type="ChEBI" id="CHEBI:57692"/>
    </cofactor>
</comment>
<dbReference type="InterPro" id="IPR050741">
    <property type="entry name" value="Acyl-CoA_dehydrogenase"/>
</dbReference>
<dbReference type="AlphaFoldDB" id="A0A6A6FB09"/>
<evidence type="ECO:0000259" key="9">
    <source>
        <dbReference type="Pfam" id="PF00441"/>
    </source>
</evidence>
<sequence>MSNAPPLPTSTAGPRPPASGRVPPIARPFVSERAAKFLDIIEKWVNEECIPADQVFAAQVGTGDDRWDGHPSILDDLKQQARKLGLWNMFLPKNHYSNLSEYDTYGGAGGFTNVEYGLMAELLGRSSIASEACNCSAPDTGNMEVIARYGSAEQKKKWLTPLLAGEIRSGFLMTEPDKASSDGSNISLSIRREGNELVLNGSKWWSSGAGDDRCKIFVVMGLSDPNNPDRYGRQSMVLVPSDAKGLTIHRMLSVYGYDDAPHGHGQIGFDNVRVPLSNMVLGFGKGNEIMQGRLGPGRIHHAMRSIGSAEVALEWMIARLNDDRKIPFGKPLREHGVLLEWVAKSRIEIDAARLVVLNAAIKIDQGDAKAALVEIAQAKILVPAMACTVIDRAVQAHGAMGVCQDTPLASMWAHTRTIRIADGPDEVHLNQMGRRENKARAKECIELIQRQERRAEELFRQHGLRSAV</sequence>
<dbReference type="InterPro" id="IPR036250">
    <property type="entry name" value="AcylCo_DH-like_C"/>
</dbReference>
<dbReference type="Gene3D" id="2.40.110.10">
    <property type="entry name" value="Butyryl-CoA Dehydrogenase, subunit A, domain 2"/>
    <property type="match status" value="1"/>
</dbReference>
<dbReference type="GO" id="GO:0005737">
    <property type="term" value="C:cytoplasm"/>
    <property type="evidence" value="ECO:0007669"/>
    <property type="project" value="TreeGrafter"/>
</dbReference>
<evidence type="ECO:0000259" key="11">
    <source>
        <dbReference type="Pfam" id="PF02771"/>
    </source>
</evidence>
<evidence type="ECO:0000256" key="5">
    <source>
        <dbReference type="ARBA" id="ARBA00022827"/>
    </source>
</evidence>
<dbReference type="InterPro" id="IPR006091">
    <property type="entry name" value="Acyl-CoA_Oxase/DH_mid-dom"/>
</dbReference>
<evidence type="ECO:0000256" key="3">
    <source>
        <dbReference type="ARBA" id="ARBA00011738"/>
    </source>
</evidence>